<gene>
    <name evidence="2" type="ORF">GCM10010357_70860</name>
</gene>
<accession>A0ABP3J303</accession>
<dbReference type="EMBL" id="BAAABX010000093">
    <property type="protein sequence ID" value="GAA0439260.1"/>
    <property type="molecule type" value="Genomic_DNA"/>
</dbReference>
<proteinExistence type="predicted"/>
<organism evidence="2 3">
    <name type="scientific">Streptomyces luteireticuli</name>
    <dbReference type="NCBI Taxonomy" id="173858"/>
    <lineage>
        <taxon>Bacteria</taxon>
        <taxon>Bacillati</taxon>
        <taxon>Actinomycetota</taxon>
        <taxon>Actinomycetes</taxon>
        <taxon>Kitasatosporales</taxon>
        <taxon>Streptomycetaceae</taxon>
        <taxon>Streptomyces</taxon>
    </lineage>
</organism>
<name>A0ABP3J303_9ACTN</name>
<dbReference type="Proteomes" id="UP001500879">
    <property type="component" value="Unassembled WGS sequence"/>
</dbReference>
<feature type="region of interest" description="Disordered" evidence="1">
    <location>
        <begin position="1"/>
        <end position="40"/>
    </location>
</feature>
<comment type="caution">
    <text evidence="2">The sequence shown here is derived from an EMBL/GenBank/DDBJ whole genome shotgun (WGS) entry which is preliminary data.</text>
</comment>
<protein>
    <recommendedName>
        <fullName evidence="4">CopG family transcriptional regulator</fullName>
    </recommendedName>
</protein>
<reference evidence="3" key="1">
    <citation type="journal article" date="2019" name="Int. J. Syst. Evol. Microbiol.">
        <title>The Global Catalogue of Microorganisms (GCM) 10K type strain sequencing project: providing services to taxonomists for standard genome sequencing and annotation.</title>
        <authorList>
            <consortium name="The Broad Institute Genomics Platform"/>
            <consortium name="The Broad Institute Genome Sequencing Center for Infectious Disease"/>
            <person name="Wu L."/>
            <person name="Ma J."/>
        </authorList>
    </citation>
    <scope>NUCLEOTIDE SEQUENCE [LARGE SCALE GENOMIC DNA]</scope>
    <source>
        <strain evidence="3">JCM 4788</strain>
    </source>
</reference>
<evidence type="ECO:0008006" key="4">
    <source>
        <dbReference type="Google" id="ProtNLM"/>
    </source>
</evidence>
<sequence>MATRGPQRGAQQSGRTDSFQRKQNETVRPSVPLRPGTPERKAYEELVAELGVSGAEVLRRGLLDLHEKTRRSALKEAS</sequence>
<evidence type="ECO:0000313" key="3">
    <source>
        <dbReference type="Proteomes" id="UP001500879"/>
    </source>
</evidence>
<keyword evidence="3" id="KW-1185">Reference proteome</keyword>
<evidence type="ECO:0000313" key="2">
    <source>
        <dbReference type="EMBL" id="GAA0439260.1"/>
    </source>
</evidence>
<evidence type="ECO:0000256" key="1">
    <source>
        <dbReference type="SAM" id="MobiDB-lite"/>
    </source>
</evidence>